<dbReference type="Gene3D" id="1.20.58.520">
    <property type="entry name" value="Amidohydrolase"/>
    <property type="match status" value="1"/>
</dbReference>
<dbReference type="InterPro" id="IPR032466">
    <property type="entry name" value="Metal_Hydrolase"/>
</dbReference>
<dbReference type="InterPro" id="IPR006680">
    <property type="entry name" value="Amidohydro-rel"/>
</dbReference>
<dbReference type="Pfam" id="PF01979">
    <property type="entry name" value="Amidohydro_1"/>
    <property type="match status" value="1"/>
</dbReference>
<dbReference type="Gene3D" id="3.40.50.10910">
    <property type="entry name" value="Amidohydrolase"/>
    <property type="match status" value="1"/>
</dbReference>
<proteinExistence type="predicted"/>
<dbReference type="PANTHER" id="PTHR43135">
    <property type="entry name" value="ALPHA-D-RIBOSE 1-METHYLPHOSPHONATE 5-TRIPHOSPHATE DIPHOSPHATASE"/>
    <property type="match status" value="1"/>
</dbReference>
<dbReference type="Proteomes" id="UP000253606">
    <property type="component" value="Chromosome"/>
</dbReference>
<protein>
    <submittedName>
        <fullName evidence="3">Amidohydrolase family enzyme</fullName>
    </submittedName>
</protein>
<dbReference type="GO" id="GO:0016810">
    <property type="term" value="F:hydrolase activity, acting on carbon-nitrogen (but not peptide) bonds"/>
    <property type="evidence" value="ECO:0007669"/>
    <property type="project" value="InterPro"/>
</dbReference>
<feature type="chain" id="PRO_5016262095" evidence="1">
    <location>
        <begin position="18"/>
        <end position="460"/>
    </location>
</feature>
<evidence type="ECO:0000259" key="2">
    <source>
        <dbReference type="Pfam" id="PF01979"/>
    </source>
</evidence>
<dbReference type="Gene3D" id="3.30.110.90">
    <property type="entry name" value="Amidohydrolase"/>
    <property type="match status" value="1"/>
</dbReference>
<evidence type="ECO:0000313" key="3">
    <source>
        <dbReference type="EMBL" id="AXC12445.1"/>
    </source>
</evidence>
<feature type="domain" description="Amidohydrolase-related" evidence="2">
    <location>
        <begin position="177"/>
        <end position="439"/>
    </location>
</feature>
<dbReference type="SUPFAM" id="SSF51338">
    <property type="entry name" value="Composite domain of metallo-dependent hydrolases"/>
    <property type="match status" value="1"/>
</dbReference>
<dbReference type="SUPFAM" id="SSF51556">
    <property type="entry name" value="Metallo-dependent hydrolases"/>
    <property type="match status" value="1"/>
</dbReference>
<keyword evidence="1" id="KW-0732">Signal</keyword>
<dbReference type="PANTHER" id="PTHR43135:SF3">
    <property type="entry name" value="ALPHA-D-RIBOSE 1-METHYLPHOSPHONATE 5-TRIPHOSPHATE DIPHOSPHATASE"/>
    <property type="match status" value="1"/>
</dbReference>
<dbReference type="InterPro" id="IPR011059">
    <property type="entry name" value="Metal-dep_hydrolase_composite"/>
</dbReference>
<keyword evidence="4" id="KW-1185">Reference proteome</keyword>
<reference evidence="3 4" key="1">
    <citation type="journal article" date="2018" name="Front. Microbiol.">
        <title>Hydrolytic Capabilities as a Key to Environmental Success: Chitinolytic and Cellulolytic Acidobacteria From Acidic Sub-arctic Soils and Boreal Peatlands.</title>
        <authorList>
            <person name="Belova S.E."/>
            <person name="Ravin N.V."/>
            <person name="Pankratov T.A."/>
            <person name="Rakitin A.L."/>
            <person name="Ivanova A.A."/>
            <person name="Beletsky A.V."/>
            <person name="Mardanov A.V."/>
            <person name="Sinninghe Damste J.S."/>
            <person name="Dedysh S.N."/>
        </authorList>
    </citation>
    <scope>NUCLEOTIDE SEQUENCE [LARGE SCALE GENOMIC DNA]</scope>
    <source>
        <strain evidence="3 4">SBC82</strain>
    </source>
</reference>
<dbReference type="InterPro" id="IPR051781">
    <property type="entry name" value="Metallo-dep_Hydrolase"/>
</dbReference>
<dbReference type="EMBL" id="CP030840">
    <property type="protein sequence ID" value="AXC12445.1"/>
    <property type="molecule type" value="Genomic_DNA"/>
</dbReference>
<feature type="signal peptide" evidence="1">
    <location>
        <begin position="1"/>
        <end position="17"/>
    </location>
</feature>
<sequence length="460" mass="50379">MKPLLLTLAFSLCVIFAQEPSSPVTLIQHVTVINVGTGEEAKEQTVKLQEGRIVSVASTAPGDGGSAGAVDGHGGFLIPGLWDMHVHVHDTGELPLYIANGVTGVRMMARERDTAAPRVELSEKKPSPFIYLASAIVDGSSPMWPGSIVVKKPADARRTVDEIKAGGADFIKVYDGVPRDAYFALADEAKLQHIDFEGHVPEAVTAQEASAAGQRSIEHLTGIALACSSKQESLNTAIEHARFFLDRLRVEAEGYRSFDQAKCQTLFAEFRQNDTWQVPTLTVNRMWGRLDDSKMTSDPRLTYVDHKSRERWEERTQPQIRRWNNSDYQMARGIVGVDEKIVGGMYRAGVPLMAGTDAMNPYCLPGFSLHDELTFMVDSGLSPLAALQTATINPARFLHRTSDLGSVEAGKSADLVLLRADPLADIHNTTQIEAVWLHGQYFDHAAILGLLEAAKLEARH</sequence>
<accession>A0A2Z5G1C1</accession>
<dbReference type="RefSeq" id="WP_114207657.1">
    <property type="nucleotide sequence ID" value="NZ_CP030840.1"/>
</dbReference>
<name>A0A2Z5G1C1_9BACT</name>
<evidence type="ECO:0000313" key="4">
    <source>
        <dbReference type="Proteomes" id="UP000253606"/>
    </source>
</evidence>
<keyword evidence="3" id="KW-0378">Hydrolase</keyword>
<dbReference type="AlphaFoldDB" id="A0A2Z5G1C1"/>
<evidence type="ECO:0000256" key="1">
    <source>
        <dbReference type="SAM" id="SignalP"/>
    </source>
</evidence>
<organism evidence="3 4">
    <name type="scientific">Acidisarcina polymorpha</name>
    <dbReference type="NCBI Taxonomy" id="2211140"/>
    <lineage>
        <taxon>Bacteria</taxon>
        <taxon>Pseudomonadati</taxon>
        <taxon>Acidobacteriota</taxon>
        <taxon>Terriglobia</taxon>
        <taxon>Terriglobales</taxon>
        <taxon>Acidobacteriaceae</taxon>
        <taxon>Acidisarcina</taxon>
    </lineage>
</organism>
<gene>
    <name evidence="3" type="ORF">ACPOL_3150</name>
</gene>
<dbReference type="OrthoDB" id="9797498at2"/>
<dbReference type="Gene3D" id="2.30.40.10">
    <property type="entry name" value="Urease, subunit C, domain 1"/>
    <property type="match status" value="1"/>
</dbReference>
<dbReference type="KEGG" id="abas:ACPOL_3150"/>